<sequence>MSVSNIVDSDWLAGRLNQADVAVVDCRFNLKDPDAGKKAYDKEHLPGAVYMDLEKDLSGPVGKHGGRHPLPSLEGFSLMVGNAGISKEKTVVIYDDQAGAMASRLWWMLTYAGHPRAYVLKDSFSEWKRKGYDTTSEVPEPDPVTFIPEVHPSMLVNAGDLKGKLNHVLLIDSRNKERYEGRSEPIDPVAGHIPGAVQENWEERTDERGVWKRADQHAKDLKKYIETGKELVVYCGSGVTACVNVLALTEAGAKPRLYAGSWSDWISYEGAPVARAEKNAKK</sequence>
<name>A0A1H9WGI0_9BACI</name>
<organism evidence="4 5">
    <name type="scientific">Salipaludibacillus aurantiacus</name>
    <dbReference type="NCBI Taxonomy" id="1601833"/>
    <lineage>
        <taxon>Bacteria</taxon>
        <taxon>Bacillati</taxon>
        <taxon>Bacillota</taxon>
        <taxon>Bacilli</taxon>
        <taxon>Bacillales</taxon>
        <taxon>Bacillaceae</taxon>
    </lineage>
</organism>
<dbReference type="FunFam" id="3.40.250.10:FF:000035">
    <property type="entry name" value="Thiosulfate sulfurtransferase"/>
    <property type="match status" value="1"/>
</dbReference>
<dbReference type="OrthoDB" id="9770030at2"/>
<dbReference type="SUPFAM" id="SSF52821">
    <property type="entry name" value="Rhodanese/Cell cycle control phosphatase"/>
    <property type="match status" value="2"/>
</dbReference>
<keyword evidence="2" id="KW-0677">Repeat</keyword>
<keyword evidence="1 4" id="KW-0808">Transferase</keyword>
<dbReference type="PROSITE" id="PS50206">
    <property type="entry name" value="RHODANESE_3"/>
    <property type="match status" value="2"/>
</dbReference>
<accession>A0A1H9WGI0</accession>
<keyword evidence="4" id="KW-0670">Pyruvate</keyword>
<evidence type="ECO:0000256" key="2">
    <source>
        <dbReference type="ARBA" id="ARBA00022737"/>
    </source>
</evidence>
<evidence type="ECO:0000259" key="3">
    <source>
        <dbReference type="PROSITE" id="PS50206"/>
    </source>
</evidence>
<dbReference type="RefSeq" id="WP_093054684.1">
    <property type="nucleotide sequence ID" value="NZ_FOGT01000016.1"/>
</dbReference>
<dbReference type="AlphaFoldDB" id="A0A1H9WGI0"/>
<dbReference type="Pfam" id="PF00581">
    <property type="entry name" value="Rhodanese"/>
    <property type="match status" value="2"/>
</dbReference>
<dbReference type="SMART" id="SM00450">
    <property type="entry name" value="RHOD"/>
    <property type="match status" value="2"/>
</dbReference>
<dbReference type="Proteomes" id="UP000198571">
    <property type="component" value="Unassembled WGS sequence"/>
</dbReference>
<dbReference type="PANTHER" id="PTHR11364">
    <property type="entry name" value="THIOSULFATE SULFERTANSFERASE"/>
    <property type="match status" value="1"/>
</dbReference>
<feature type="domain" description="Rhodanese" evidence="3">
    <location>
        <begin position="164"/>
        <end position="274"/>
    </location>
</feature>
<dbReference type="EMBL" id="FOGT01000016">
    <property type="protein sequence ID" value="SES32787.1"/>
    <property type="molecule type" value="Genomic_DNA"/>
</dbReference>
<dbReference type="InterPro" id="IPR045078">
    <property type="entry name" value="TST/MPST-like"/>
</dbReference>
<dbReference type="PANTHER" id="PTHR11364:SF27">
    <property type="entry name" value="SULFURTRANSFERASE"/>
    <property type="match status" value="1"/>
</dbReference>
<proteinExistence type="predicted"/>
<protein>
    <submittedName>
        <fullName evidence="4">Thiosulfate/3-mercaptopyruvate sulfurtransferase</fullName>
    </submittedName>
</protein>
<dbReference type="GO" id="GO:0004792">
    <property type="term" value="F:thiosulfate-cyanide sulfurtransferase activity"/>
    <property type="evidence" value="ECO:0007669"/>
    <property type="project" value="TreeGrafter"/>
</dbReference>
<feature type="domain" description="Rhodanese" evidence="3">
    <location>
        <begin position="17"/>
        <end position="136"/>
    </location>
</feature>
<dbReference type="InterPro" id="IPR001763">
    <property type="entry name" value="Rhodanese-like_dom"/>
</dbReference>
<dbReference type="CDD" id="cd01448">
    <property type="entry name" value="TST_Repeat_1"/>
    <property type="match status" value="1"/>
</dbReference>
<evidence type="ECO:0000256" key="1">
    <source>
        <dbReference type="ARBA" id="ARBA00022679"/>
    </source>
</evidence>
<evidence type="ECO:0000313" key="5">
    <source>
        <dbReference type="Proteomes" id="UP000198571"/>
    </source>
</evidence>
<gene>
    <name evidence="4" type="ORF">SAMN05518684_116113</name>
</gene>
<dbReference type="Gene3D" id="3.40.250.10">
    <property type="entry name" value="Rhodanese-like domain"/>
    <property type="match status" value="2"/>
</dbReference>
<evidence type="ECO:0000313" key="4">
    <source>
        <dbReference type="EMBL" id="SES32787.1"/>
    </source>
</evidence>
<dbReference type="STRING" id="1601833.SAMN05518684_116113"/>
<dbReference type="InterPro" id="IPR036873">
    <property type="entry name" value="Rhodanese-like_dom_sf"/>
</dbReference>
<keyword evidence="5" id="KW-1185">Reference proteome</keyword>
<dbReference type="CDD" id="cd01449">
    <property type="entry name" value="TST_Repeat_2"/>
    <property type="match status" value="1"/>
</dbReference>
<reference evidence="5" key="1">
    <citation type="submission" date="2016-10" db="EMBL/GenBank/DDBJ databases">
        <authorList>
            <person name="Varghese N."/>
            <person name="Submissions S."/>
        </authorList>
    </citation>
    <scope>NUCLEOTIDE SEQUENCE [LARGE SCALE GENOMIC DNA]</scope>
    <source>
        <strain evidence="5">S9</strain>
    </source>
</reference>